<dbReference type="InterPro" id="IPR027417">
    <property type="entry name" value="P-loop_NTPase"/>
</dbReference>
<evidence type="ECO:0000259" key="7">
    <source>
        <dbReference type="PROSITE" id="PS51903"/>
    </source>
</evidence>
<sequence length="1093" mass="121254">MRTLVTLARQCLSEESARVLDDAVGVARQRRHSQTTSLHVVSALLCVPSSLLREACDRVQSYSVSPKLQFRALELCLGVAFDRLPSSKSVEFPPISNSLMAAIKRSQAQQRRNPDNYHLQQIHCNQQTASLLKVDLKYFVLAILDDPMASRVFGEAGFLSRDIKLAIIQPSVTQFPPRLSLTRCPPIFLYNLTDSFPGRAGLKLPFGPDDVDENCRRIGEVLAGRDEKKGKNPLLVGVCANSALKGFVESVNGGKVGLFPRQIYGLDVVCVEYEINEFVGGRVNVEMMMLKFKEVESAVGRCSGPGVVVNYGELKVLVSDSVSTEAARFVVSQLTSLLKSGNGEKLWLIGAAMSYETYLKMLAKFPGLDNDWDLQLLPIHWKSSLMGSFVPFGGFFSSPPDFKNPVRSKSHYSTLCYLCTEKLEQEVAALLKLESSDSVTDQCLDNLTSSDRIAALDTSKGVGTAKAKDDVTALNAKIMELQRKWNDTCQSLHRTQLVPKLDIRQRSHVQLSEFVRLMANRKGSSSKYPSLCESQCTNPSPGAHMLSQNISSAEQNATIPLSSEANNVNFQSRLPINSSTKPQSNNDEHLLPPHPLADLYKPHEHTSFSFLASVTTDLGLGKIYPSTRQEANTPKLIDNKEQCFSGSISAEFDAVSEGTFHNVVQSSSCSAPHTGEPFDPRDYKTLRIALAEKVGWQDEAICTISQAVSRWRIGNGRDVGSNSKRGIWLAFLGPDKVGKKKIASALAEIVFGNKGKLIHVDVSSEQRVSQPNSIFDCQNIDFCDCKLRGKVLVDYIYQEFRSKPYSVVFLEDLDKAADPIVQSSLTKAISTGKFTDSYGRDVSISGMIFVATSTILKGKHSVHPQTTPVKFSEEIILGAKRWQMQTAISHGFADAARGSGMNVKVTPRKENSNPESRRKRKRTDDGDSPINSQKQVDDSFRSYLDLNLPADEAEEDTSSEKFDSDTICENSGAWLEDFFDQTDAIAVFQPLNFDLLAEKILREIQPKFQRAFGFEVLLEIDYEILVQILAATWLSDRKKAIENWIENVVLRSFYEVRRKHHFTAGSVVKLVAHEGLLVEEEASGIRLPKIINV</sequence>
<dbReference type="InterPro" id="IPR003959">
    <property type="entry name" value="ATPase_AAA_core"/>
</dbReference>
<dbReference type="Proteomes" id="UP000027120">
    <property type="component" value="Unassembled WGS sequence"/>
</dbReference>
<evidence type="ECO:0000256" key="3">
    <source>
        <dbReference type="ARBA" id="ARBA00023015"/>
    </source>
</evidence>
<dbReference type="PROSITE" id="PS51903">
    <property type="entry name" value="CLP_R"/>
    <property type="match status" value="1"/>
</dbReference>
<reference evidence="8 9" key="1">
    <citation type="submission" date="2014-04" db="EMBL/GenBank/DDBJ databases">
        <authorList>
            <consortium name="International Citrus Genome Consortium"/>
            <person name="Gmitter F."/>
            <person name="Chen C."/>
            <person name="Farmerie W."/>
            <person name="Harkins T."/>
            <person name="Desany B."/>
            <person name="Mohiuddin M."/>
            <person name="Kodira C."/>
            <person name="Borodovsky M."/>
            <person name="Lomsadze A."/>
            <person name="Burns P."/>
            <person name="Jenkins J."/>
            <person name="Prochnik S."/>
            <person name="Shu S."/>
            <person name="Chapman J."/>
            <person name="Pitluck S."/>
            <person name="Schmutz J."/>
            <person name="Rokhsar D."/>
        </authorList>
    </citation>
    <scope>NUCLEOTIDE SEQUENCE</scope>
</reference>
<feature type="region of interest" description="Disordered" evidence="6">
    <location>
        <begin position="574"/>
        <end position="597"/>
    </location>
</feature>
<keyword evidence="9" id="KW-1185">Reference proteome</keyword>
<accession>A0A067FL89</accession>
<feature type="domain" description="Clp R" evidence="7">
    <location>
        <begin position="8"/>
        <end position="173"/>
    </location>
</feature>
<name>A0A067FL89_CITSI</name>
<dbReference type="EMBL" id="KK784898">
    <property type="protein sequence ID" value="KDO66905.1"/>
    <property type="molecule type" value="Genomic_DNA"/>
</dbReference>
<protein>
    <recommendedName>
        <fullName evidence="7">Clp R domain-containing protein</fullName>
    </recommendedName>
</protein>
<gene>
    <name evidence="8" type="ORF">CISIN_1g001355mg</name>
</gene>
<proteinExistence type="inferred from homology"/>
<dbReference type="Pfam" id="PF07724">
    <property type="entry name" value="AAA_2"/>
    <property type="match status" value="1"/>
</dbReference>
<organism evidence="8 9">
    <name type="scientific">Citrus sinensis</name>
    <name type="common">Sweet orange</name>
    <name type="synonym">Citrus aurantium var. sinensis</name>
    <dbReference type="NCBI Taxonomy" id="2711"/>
    <lineage>
        <taxon>Eukaryota</taxon>
        <taxon>Viridiplantae</taxon>
        <taxon>Streptophyta</taxon>
        <taxon>Embryophyta</taxon>
        <taxon>Tracheophyta</taxon>
        <taxon>Spermatophyta</taxon>
        <taxon>Magnoliopsida</taxon>
        <taxon>eudicotyledons</taxon>
        <taxon>Gunneridae</taxon>
        <taxon>Pentapetalae</taxon>
        <taxon>rosids</taxon>
        <taxon>malvids</taxon>
        <taxon>Sapindales</taxon>
        <taxon>Rutaceae</taxon>
        <taxon>Aurantioideae</taxon>
        <taxon>Citrus</taxon>
    </lineage>
</organism>
<dbReference type="STRING" id="2711.A0A067FL89"/>
<dbReference type="Pfam" id="PF23569">
    <property type="entry name" value="NBD_SMAX1"/>
    <property type="match status" value="1"/>
</dbReference>
<evidence type="ECO:0000256" key="4">
    <source>
        <dbReference type="ARBA" id="ARBA00023163"/>
    </source>
</evidence>
<dbReference type="PANTHER" id="PTHR43572:SF38">
    <property type="entry name" value="PROTEIN SMAX1-LIKE 6"/>
    <property type="match status" value="1"/>
</dbReference>
<dbReference type="GO" id="GO:0005634">
    <property type="term" value="C:nucleus"/>
    <property type="evidence" value="ECO:0000318"/>
    <property type="project" value="GO_Central"/>
</dbReference>
<dbReference type="InterPro" id="IPR004176">
    <property type="entry name" value="Clp_R_N"/>
</dbReference>
<dbReference type="SUPFAM" id="SSF81923">
    <property type="entry name" value="Double Clp-N motif"/>
    <property type="match status" value="1"/>
</dbReference>
<keyword evidence="3" id="KW-0805">Transcription regulation</keyword>
<dbReference type="Gene3D" id="3.40.50.300">
    <property type="entry name" value="P-loop containing nucleotide triphosphate hydrolases"/>
    <property type="match status" value="1"/>
</dbReference>
<dbReference type="InterPro" id="IPR058954">
    <property type="entry name" value="AAA_lid_SMAX1"/>
</dbReference>
<evidence type="ECO:0000256" key="6">
    <source>
        <dbReference type="SAM" id="MobiDB-lite"/>
    </source>
</evidence>
<dbReference type="InterPro" id="IPR051650">
    <property type="entry name" value="SL_signaling_regulator"/>
</dbReference>
<dbReference type="SUPFAM" id="SSF52540">
    <property type="entry name" value="P-loop containing nucleoside triphosphate hydrolases"/>
    <property type="match status" value="1"/>
</dbReference>
<evidence type="ECO:0000313" key="9">
    <source>
        <dbReference type="Proteomes" id="UP000027120"/>
    </source>
</evidence>
<evidence type="ECO:0000256" key="1">
    <source>
        <dbReference type="ARBA" id="ARBA00008675"/>
    </source>
</evidence>
<dbReference type="GO" id="GO:0044183">
    <property type="term" value="F:protein folding chaperone"/>
    <property type="evidence" value="ECO:0000318"/>
    <property type="project" value="GO_Central"/>
</dbReference>
<evidence type="ECO:0000256" key="5">
    <source>
        <dbReference type="PROSITE-ProRule" id="PRU01251"/>
    </source>
</evidence>
<dbReference type="AlphaFoldDB" id="A0A067FL89"/>
<keyword evidence="2 5" id="KW-0677">Repeat</keyword>
<dbReference type="InterPro" id="IPR036628">
    <property type="entry name" value="Clp_N_dom_sf"/>
</dbReference>
<dbReference type="PANTHER" id="PTHR43572">
    <property type="entry name" value="CHAPERONE PROTEIN CLPD, CHLOROPLASTIC"/>
    <property type="match status" value="1"/>
</dbReference>
<comment type="similarity">
    <text evidence="1">Belongs to the ClpA/ClpB family.</text>
</comment>
<evidence type="ECO:0000313" key="8">
    <source>
        <dbReference type="EMBL" id="KDO66905.1"/>
    </source>
</evidence>
<feature type="compositionally biased region" description="Basic and acidic residues" evidence="6">
    <location>
        <begin position="907"/>
        <end position="916"/>
    </location>
</feature>
<feature type="region of interest" description="Disordered" evidence="6">
    <location>
        <begin position="899"/>
        <end position="934"/>
    </location>
</feature>
<dbReference type="GO" id="GO:0005524">
    <property type="term" value="F:ATP binding"/>
    <property type="evidence" value="ECO:0007669"/>
    <property type="project" value="InterPro"/>
</dbReference>
<dbReference type="InterPro" id="IPR058680">
    <property type="entry name" value="NBD_SMAX1-like"/>
</dbReference>
<dbReference type="PaxDb" id="2711-XP_006488538.1"/>
<keyword evidence="4" id="KW-0804">Transcription</keyword>
<dbReference type="Gene3D" id="1.10.1780.10">
    <property type="entry name" value="Clp, N-terminal domain"/>
    <property type="match status" value="1"/>
</dbReference>
<feature type="compositionally biased region" description="Polar residues" evidence="6">
    <location>
        <begin position="574"/>
        <end position="585"/>
    </location>
</feature>
<dbReference type="Pfam" id="PF26587">
    <property type="entry name" value="AAA_lid_SMAX1"/>
    <property type="match status" value="1"/>
</dbReference>
<dbReference type="GO" id="GO:0016887">
    <property type="term" value="F:ATP hydrolysis activity"/>
    <property type="evidence" value="ECO:0007669"/>
    <property type="project" value="InterPro"/>
</dbReference>
<evidence type="ECO:0000256" key="2">
    <source>
        <dbReference type="ARBA" id="ARBA00022737"/>
    </source>
</evidence>
<dbReference type="eggNOG" id="KOG1051">
    <property type="taxonomic scope" value="Eukaryota"/>
</dbReference>